<feature type="region of interest" description="Disordered" evidence="1">
    <location>
        <begin position="1"/>
        <end position="29"/>
    </location>
</feature>
<evidence type="ECO:0000313" key="2">
    <source>
        <dbReference type="EMBL" id="KAL3503887.1"/>
    </source>
</evidence>
<keyword evidence="3" id="KW-1185">Reference proteome</keyword>
<evidence type="ECO:0000256" key="1">
    <source>
        <dbReference type="SAM" id="MobiDB-lite"/>
    </source>
</evidence>
<dbReference type="AlphaFoldDB" id="A0ABD2YBS7"/>
<dbReference type="EMBL" id="JBJUIK010000014">
    <property type="protein sequence ID" value="KAL3503887.1"/>
    <property type="molecule type" value="Genomic_DNA"/>
</dbReference>
<reference evidence="2 3" key="1">
    <citation type="submission" date="2024-11" db="EMBL/GenBank/DDBJ databases">
        <title>A near-complete genome assembly of Cinchona calisaya.</title>
        <authorList>
            <person name="Lian D.C."/>
            <person name="Zhao X.W."/>
            <person name="Wei L."/>
        </authorList>
    </citation>
    <scope>NUCLEOTIDE SEQUENCE [LARGE SCALE GENOMIC DNA]</scope>
    <source>
        <tissue evidence="2">Nenye</tissue>
    </source>
</reference>
<organism evidence="2 3">
    <name type="scientific">Cinchona calisaya</name>
    <dbReference type="NCBI Taxonomy" id="153742"/>
    <lineage>
        <taxon>Eukaryota</taxon>
        <taxon>Viridiplantae</taxon>
        <taxon>Streptophyta</taxon>
        <taxon>Embryophyta</taxon>
        <taxon>Tracheophyta</taxon>
        <taxon>Spermatophyta</taxon>
        <taxon>Magnoliopsida</taxon>
        <taxon>eudicotyledons</taxon>
        <taxon>Gunneridae</taxon>
        <taxon>Pentapetalae</taxon>
        <taxon>asterids</taxon>
        <taxon>lamiids</taxon>
        <taxon>Gentianales</taxon>
        <taxon>Rubiaceae</taxon>
        <taxon>Cinchonoideae</taxon>
        <taxon>Cinchoneae</taxon>
        <taxon>Cinchona</taxon>
    </lineage>
</organism>
<protein>
    <submittedName>
        <fullName evidence="2">Uncharacterized protein</fullName>
    </submittedName>
</protein>
<name>A0ABD2YBS7_9GENT</name>
<proteinExistence type="predicted"/>
<comment type="caution">
    <text evidence="2">The sequence shown here is derived from an EMBL/GenBank/DDBJ whole genome shotgun (WGS) entry which is preliminary data.</text>
</comment>
<dbReference type="Proteomes" id="UP001630127">
    <property type="component" value="Unassembled WGS sequence"/>
</dbReference>
<gene>
    <name evidence="2" type="ORF">ACH5RR_033728</name>
</gene>
<accession>A0ABD2YBS7</accession>
<sequence>MTRVRNAPLVGMDDQKPIPESRERVWKSGIDGIPNKPEAFWERKNSKGKDLTSCGLGDKEDKGNGIPWLCFGDFNKVIDSRGTVRGSHIRRARLDKASLSLGWGEGIFNERMSTSVQGNADLISGCFFVEVGTHLVTLEKEQRRLKENVVP</sequence>
<evidence type="ECO:0000313" key="3">
    <source>
        <dbReference type="Proteomes" id="UP001630127"/>
    </source>
</evidence>
<feature type="compositionally biased region" description="Basic and acidic residues" evidence="1">
    <location>
        <begin position="13"/>
        <end position="26"/>
    </location>
</feature>